<keyword evidence="4" id="KW-1133">Transmembrane helix</keyword>
<keyword evidence="8" id="KW-1185">Reference proteome</keyword>
<sequence>MTSQRFVAEATQFLKFGIVGGSGVLVNLAAFYVFKKLLDSGFGVHESEVFFNLLGTRFNVRWYHVLSTVAFVVANTWNYQLNRSWTFRGEGGRSWLRGYVPFLATGVVALVVSLTVMTFLMNPLSPIALPAEVFDDSTGLRTKSYWAQAISTFVAMPVNFVINKFWAFGKPKAVS</sequence>
<dbReference type="PATRIC" id="fig|156976.3.peg.1006"/>
<dbReference type="EMBL" id="CP012342">
    <property type="protein sequence ID" value="AKV58647.1"/>
    <property type="molecule type" value="Genomic_DNA"/>
</dbReference>
<dbReference type="GO" id="GO:0000271">
    <property type="term" value="P:polysaccharide biosynthetic process"/>
    <property type="evidence" value="ECO:0007669"/>
    <property type="project" value="InterPro"/>
</dbReference>
<dbReference type="RefSeq" id="WP_052204814.1">
    <property type="nucleotide sequence ID" value="NZ_BAAAGW010000029.1"/>
</dbReference>
<dbReference type="KEGG" id="crie:AK829_05060"/>
<dbReference type="GO" id="GO:0005886">
    <property type="term" value="C:plasma membrane"/>
    <property type="evidence" value="ECO:0007669"/>
    <property type="project" value="TreeGrafter"/>
</dbReference>
<keyword evidence="3" id="KW-0812">Transmembrane</keyword>
<feature type="domain" description="GtrA/DPMS transmembrane" evidence="6">
    <location>
        <begin position="15"/>
        <end position="168"/>
    </location>
</feature>
<accession>A0A0K1RB43</accession>
<evidence type="ECO:0000313" key="8">
    <source>
        <dbReference type="Proteomes" id="UP000060016"/>
    </source>
</evidence>
<comment type="subcellular location">
    <subcellularLocation>
        <location evidence="1">Membrane</location>
        <topology evidence="1">Multi-pass membrane protein</topology>
    </subcellularLocation>
</comment>
<dbReference type="STRING" id="156976.AK829_05060"/>
<keyword evidence="5" id="KW-0472">Membrane</keyword>
<evidence type="ECO:0000313" key="7">
    <source>
        <dbReference type="EMBL" id="AKV58647.1"/>
    </source>
</evidence>
<evidence type="ECO:0000256" key="4">
    <source>
        <dbReference type="ARBA" id="ARBA00022989"/>
    </source>
</evidence>
<evidence type="ECO:0000256" key="1">
    <source>
        <dbReference type="ARBA" id="ARBA00004141"/>
    </source>
</evidence>
<dbReference type="InterPro" id="IPR051401">
    <property type="entry name" value="GtrA_CellWall_Glycosyl"/>
</dbReference>
<protein>
    <recommendedName>
        <fullName evidence="6">GtrA/DPMS transmembrane domain-containing protein</fullName>
    </recommendedName>
</protein>
<evidence type="ECO:0000256" key="5">
    <source>
        <dbReference type="ARBA" id="ARBA00023136"/>
    </source>
</evidence>
<reference evidence="7 8" key="1">
    <citation type="submission" date="2015-08" db="EMBL/GenBank/DDBJ databases">
        <authorList>
            <person name="Babu N.S."/>
            <person name="Beckwith C.J."/>
            <person name="Beseler K.G."/>
            <person name="Brison A."/>
            <person name="Carone J.V."/>
            <person name="Caskin T.P."/>
            <person name="Diamond M."/>
            <person name="Durham M.E."/>
            <person name="Foxe J.M."/>
            <person name="Go M."/>
            <person name="Henderson B.A."/>
            <person name="Jones I.B."/>
            <person name="McGettigan J.A."/>
            <person name="Micheletti S.J."/>
            <person name="Nasrallah M.E."/>
            <person name="Ortiz D."/>
            <person name="Piller C.R."/>
            <person name="Privatt S.R."/>
            <person name="Schneider S.L."/>
            <person name="Sharp S."/>
            <person name="Smith T.C."/>
            <person name="Stanton J.D."/>
            <person name="Ullery H.E."/>
            <person name="Wilson R.J."/>
            <person name="Serrano M.G."/>
            <person name="Buck G."/>
            <person name="Lee V."/>
            <person name="Wang Y."/>
            <person name="Carvalho R."/>
            <person name="Voegtly L."/>
            <person name="Shi R."/>
            <person name="Duckworth R."/>
            <person name="Johnson A."/>
            <person name="Loviza R."/>
            <person name="Walstead R."/>
            <person name="Shah Z."/>
            <person name="Kiflezghi M."/>
            <person name="Wade K."/>
            <person name="Ball S.L."/>
            <person name="Bradley K.W."/>
            <person name="Asai D.J."/>
            <person name="Bowman C.A."/>
            <person name="Russell D.A."/>
            <person name="Pope W.H."/>
            <person name="Jacobs-Sera D."/>
            <person name="Hendrix R.W."/>
            <person name="Hatfull G.F."/>
        </authorList>
    </citation>
    <scope>NUCLEOTIDE SEQUENCE [LARGE SCALE GENOMIC DNA]</scope>
    <source>
        <strain evidence="7 8">PUDD_83A45</strain>
    </source>
</reference>
<dbReference type="Pfam" id="PF04138">
    <property type="entry name" value="GtrA_DPMS_TM"/>
    <property type="match status" value="1"/>
</dbReference>
<evidence type="ECO:0000256" key="2">
    <source>
        <dbReference type="ARBA" id="ARBA00009399"/>
    </source>
</evidence>
<organism evidence="7 8">
    <name type="scientific">Corynebacterium riegelii</name>
    <dbReference type="NCBI Taxonomy" id="156976"/>
    <lineage>
        <taxon>Bacteria</taxon>
        <taxon>Bacillati</taxon>
        <taxon>Actinomycetota</taxon>
        <taxon>Actinomycetes</taxon>
        <taxon>Mycobacteriales</taxon>
        <taxon>Corynebacteriaceae</taxon>
        <taxon>Corynebacterium</taxon>
    </lineage>
</organism>
<dbReference type="InterPro" id="IPR007267">
    <property type="entry name" value="GtrA_DPMS_TM"/>
</dbReference>
<dbReference type="AlphaFoldDB" id="A0A0K1RB43"/>
<proteinExistence type="inferred from homology"/>
<evidence type="ECO:0000256" key="3">
    <source>
        <dbReference type="ARBA" id="ARBA00022692"/>
    </source>
</evidence>
<gene>
    <name evidence="7" type="ORF">AK829_05060</name>
</gene>
<dbReference type="PANTHER" id="PTHR38459">
    <property type="entry name" value="PROPHAGE BACTOPRENOL-LINKED GLUCOSE TRANSLOCASE HOMOLOG"/>
    <property type="match status" value="1"/>
</dbReference>
<evidence type="ECO:0000259" key="6">
    <source>
        <dbReference type="Pfam" id="PF04138"/>
    </source>
</evidence>
<dbReference type="Proteomes" id="UP000060016">
    <property type="component" value="Chromosome"/>
</dbReference>
<dbReference type="PANTHER" id="PTHR38459:SF1">
    <property type="entry name" value="PROPHAGE BACTOPRENOL-LINKED GLUCOSE TRANSLOCASE HOMOLOG"/>
    <property type="match status" value="1"/>
</dbReference>
<comment type="similarity">
    <text evidence="2">Belongs to the GtrA family.</text>
</comment>
<name>A0A0K1RB43_9CORY</name>